<name>A0A1H6MLZ7_9FLAO</name>
<keyword evidence="1" id="KW-0732">Signal</keyword>
<dbReference type="OrthoDB" id="1095452at2"/>
<proteinExistence type="predicted"/>
<organism evidence="2 3">
    <name type="scientific">Paenimyroides marinum</name>
    <dbReference type="NCBI Taxonomy" id="1159016"/>
    <lineage>
        <taxon>Bacteria</taxon>
        <taxon>Pseudomonadati</taxon>
        <taxon>Bacteroidota</taxon>
        <taxon>Flavobacteriia</taxon>
        <taxon>Flavobacteriales</taxon>
        <taxon>Flavobacteriaceae</taxon>
        <taxon>Paenimyroides</taxon>
    </lineage>
</organism>
<dbReference type="EMBL" id="FNXE01000068">
    <property type="protein sequence ID" value="SEI02809.1"/>
    <property type="molecule type" value="Genomic_DNA"/>
</dbReference>
<dbReference type="SUPFAM" id="SSF74653">
    <property type="entry name" value="TolA/TonB C-terminal domain"/>
    <property type="match status" value="1"/>
</dbReference>
<feature type="chain" id="PRO_5011553386" description="TonB C-terminal domain-containing protein" evidence="1">
    <location>
        <begin position="20"/>
        <end position="286"/>
    </location>
</feature>
<evidence type="ECO:0000313" key="2">
    <source>
        <dbReference type="EMBL" id="SEI02809.1"/>
    </source>
</evidence>
<accession>A0A1H6MLZ7</accession>
<protein>
    <recommendedName>
        <fullName evidence="4">TonB C-terminal domain-containing protein</fullName>
    </recommendedName>
</protein>
<evidence type="ECO:0000256" key="1">
    <source>
        <dbReference type="SAM" id="SignalP"/>
    </source>
</evidence>
<dbReference type="Proteomes" id="UP000199634">
    <property type="component" value="Unassembled WGS sequence"/>
</dbReference>
<evidence type="ECO:0008006" key="4">
    <source>
        <dbReference type="Google" id="ProtNLM"/>
    </source>
</evidence>
<keyword evidence="3" id="KW-1185">Reference proteome</keyword>
<feature type="signal peptide" evidence="1">
    <location>
        <begin position="1"/>
        <end position="19"/>
    </location>
</feature>
<dbReference type="AlphaFoldDB" id="A0A1H6MLZ7"/>
<gene>
    <name evidence="2" type="ORF">SAMN02927937_02833</name>
</gene>
<dbReference type="Gene3D" id="3.30.1150.10">
    <property type="match status" value="1"/>
</dbReference>
<evidence type="ECO:0000313" key="3">
    <source>
        <dbReference type="Proteomes" id="UP000199634"/>
    </source>
</evidence>
<dbReference type="RefSeq" id="WP_143037821.1">
    <property type="nucleotide sequence ID" value="NZ_FNXE01000068.1"/>
</dbReference>
<dbReference type="STRING" id="1159016.SAMN02927937_02833"/>
<sequence>MKKILYLLSILLVNSFSMAAQEDIQTFVQQKAHPKEGIQNFMQNFIEEFNVPDIPKEVEQLRMRLKFVVEKDGSFSDIQVIDDKFGVGEEAIRALKMMPAWVPAVHNQKNVRSAFTLPITINVNDPQKDSEQLVYTTEEEVKSFKDSLNNALVDTEFFDLKCNCALVKSSTNDQLQTEEFMIQAQDNTAYYNVVFRKITQQQAEAELRTIENDAEKQNAIVRTIVFNETKTTEVTFSMPNGDYVNHYRTLFLYKNDYLVAISIVSYKKQIADLLFEHLKGNFKLKI</sequence>
<reference evidence="2 3" key="1">
    <citation type="submission" date="2016-10" db="EMBL/GenBank/DDBJ databases">
        <authorList>
            <person name="de Groot N.N."/>
        </authorList>
    </citation>
    <scope>NUCLEOTIDE SEQUENCE [LARGE SCALE GENOMIC DNA]</scope>
    <source>
        <strain evidence="2 3">CGMCC 1.10825</strain>
    </source>
</reference>